<feature type="region of interest" description="Disordered" evidence="1">
    <location>
        <begin position="1"/>
        <end position="20"/>
    </location>
</feature>
<protein>
    <submittedName>
        <fullName evidence="2">Uncharacterized protein</fullName>
    </submittedName>
</protein>
<name>A0AAN9NHV3_PHACN</name>
<dbReference type="EMBL" id="JAYMYR010000003">
    <property type="protein sequence ID" value="KAK7372941.1"/>
    <property type="molecule type" value="Genomic_DNA"/>
</dbReference>
<keyword evidence="3" id="KW-1185">Reference proteome</keyword>
<proteinExistence type="predicted"/>
<comment type="caution">
    <text evidence="2">The sequence shown here is derived from an EMBL/GenBank/DDBJ whole genome shotgun (WGS) entry which is preliminary data.</text>
</comment>
<evidence type="ECO:0000313" key="3">
    <source>
        <dbReference type="Proteomes" id="UP001374584"/>
    </source>
</evidence>
<dbReference type="Proteomes" id="UP001374584">
    <property type="component" value="Unassembled WGS sequence"/>
</dbReference>
<evidence type="ECO:0000313" key="2">
    <source>
        <dbReference type="EMBL" id="KAK7372941.1"/>
    </source>
</evidence>
<gene>
    <name evidence="2" type="ORF">VNO80_06332</name>
</gene>
<reference evidence="2 3" key="1">
    <citation type="submission" date="2024-01" db="EMBL/GenBank/DDBJ databases">
        <title>The genomes of 5 underutilized Papilionoideae crops provide insights into root nodulation and disease resistanc.</title>
        <authorList>
            <person name="Jiang F."/>
        </authorList>
    </citation>
    <scope>NUCLEOTIDE SEQUENCE [LARGE SCALE GENOMIC DNA]</scope>
    <source>
        <strain evidence="2">JINMINGXINNONG_FW02</strain>
        <tissue evidence="2">Leaves</tissue>
    </source>
</reference>
<dbReference type="AlphaFoldDB" id="A0AAN9NHV3"/>
<organism evidence="2 3">
    <name type="scientific">Phaseolus coccineus</name>
    <name type="common">Scarlet runner bean</name>
    <name type="synonym">Phaseolus multiflorus</name>
    <dbReference type="NCBI Taxonomy" id="3886"/>
    <lineage>
        <taxon>Eukaryota</taxon>
        <taxon>Viridiplantae</taxon>
        <taxon>Streptophyta</taxon>
        <taxon>Embryophyta</taxon>
        <taxon>Tracheophyta</taxon>
        <taxon>Spermatophyta</taxon>
        <taxon>Magnoliopsida</taxon>
        <taxon>eudicotyledons</taxon>
        <taxon>Gunneridae</taxon>
        <taxon>Pentapetalae</taxon>
        <taxon>rosids</taxon>
        <taxon>fabids</taxon>
        <taxon>Fabales</taxon>
        <taxon>Fabaceae</taxon>
        <taxon>Papilionoideae</taxon>
        <taxon>50 kb inversion clade</taxon>
        <taxon>NPAAA clade</taxon>
        <taxon>indigoferoid/millettioid clade</taxon>
        <taxon>Phaseoleae</taxon>
        <taxon>Phaseolus</taxon>
    </lineage>
</organism>
<accession>A0AAN9NHV3</accession>
<sequence length="104" mass="11592">MKESVEIRHVRPKSMTTRPAAIDPSRNVEAVVGMLVGIMECCNGWGIQKCEVSANVHLLELVRTLRHVATRKPVTNRVETRKPKARAAHLGAVLRNRGFLLGKE</sequence>
<evidence type="ECO:0000256" key="1">
    <source>
        <dbReference type="SAM" id="MobiDB-lite"/>
    </source>
</evidence>